<organism evidence="1 2">
    <name type="scientific">Planktothricoides raciborskii FACHB-1370</name>
    <dbReference type="NCBI Taxonomy" id="2949576"/>
    <lineage>
        <taxon>Bacteria</taxon>
        <taxon>Bacillati</taxon>
        <taxon>Cyanobacteriota</taxon>
        <taxon>Cyanophyceae</taxon>
        <taxon>Oscillatoriophycideae</taxon>
        <taxon>Oscillatoriales</taxon>
        <taxon>Oscillatoriaceae</taxon>
        <taxon>Planktothricoides</taxon>
    </lineage>
</organism>
<dbReference type="EMBL" id="JACJSK010000023">
    <property type="protein sequence ID" value="MBD2545457.1"/>
    <property type="molecule type" value="Genomic_DNA"/>
</dbReference>
<evidence type="ECO:0008006" key="3">
    <source>
        <dbReference type="Google" id="ProtNLM"/>
    </source>
</evidence>
<sequence length="148" mass="17268">MSFDELESIEIVESEIIDYTIKVGSGCEWQGTGKEPQWHNLKCTKVYDHILRHHGSRLKLSEIKGRLASSNRDQGQWLNDDDIILAERITPKYSGRYIIDFKRPVGKVYHRDGTITENVTRINIKRKPDGTLRYAYPVTESYTLRREI</sequence>
<dbReference type="RefSeq" id="WP_190879178.1">
    <property type="nucleotide sequence ID" value="NZ_JACJSK010000023.1"/>
</dbReference>
<dbReference type="Proteomes" id="UP000641954">
    <property type="component" value="Unassembled WGS sequence"/>
</dbReference>
<evidence type="ECO:0000313" key="2">
    <source>
        <dbReference type="Proteomes" id="UP000641954"/>
    </source>
</evidence>
<protein>
    <recommendedName>
        <fullName evidence="3">HNH endonuclease</fullName>
    </recommendedName>
</protein>
<comment type="caution">
    <text evidence="1">The sequence shown here is derived from an EMBL/GenBank/DDBJ whole genome shotgun (WGS) entry which is preliminary data.</text>
</comment>
<reference evidence="1 2" key="1">
    <citation type="journal article" date="2020" name="ISME J.">
        <title>Comparative genomics reveals insights into cyanobacterial evolution and habitat adaptation.</title>
        <authorList>
            <person name="Chen M.Y."/>
            <person name="Teng W.K."/>
            <person name="Zhao L."/>
            <person name="Hu C.X."/>
            <person name="Zhou Y.K."/>
            <person name="Han B.P."/>
            <person name="Song L.R."/>
            <person name="Shu W.S."/>
        </authorList>
    </citation>
    <scope>NUCLEOTIDE SEQUENCE [LARGE SCALE GENOMIC DNA]</scope>
    <source>
        <strain evidence="1 2">FACHB-1370</strain>
    </source>
</reference>
<keyword evidence="2" id="KW-1185">Reference proteome</keyword>
<evidence type="ECO:0000313" key="1">
    <source>
        <dbReference type="EMBL" id="MBD2545457.1"/>
    </source>
</evidence>
<proteinExistence type="predicted"/>
<accession>A0ABR8EGP2</accession>
<gene>
    <name evidence="1" type="ORF">H6G72_16765</name>
</gene>
<name>A0ABR8EGP2_9CYAN</name>